<keyword evidence="7" id="KW-0234">DNA repair</keyword>
<name>A0AAW2H6P4_9NEOP</name>
<dbReference type="Pfam" id="PF00270">
    <property type="entry name" value="DEAD"/>
    <property type="match status" value="1"/>
</dbReference>
<evidence type="ECO:0000256" key="1">
    <source>
        <dbReference type="ARBA" id="ARBA00022741"/>
    </source>
</evidence>
<keyword evidence="5" id="KW-0067">ATP-binding</keyword>
<dbReference type="Pfam" id="PF00271">
    <property type="entry name" value="Helicase_C"/>
    <property type="match status" value="1"/>
</dbReference>
<dbReference type="InterPro" id="IPR001650">
    <property type="entry name" value="Helicase_C-like"/>
</dbReference>
<evidence type="ECO:0000259" key="8">
    <source>
        <dbReference type="PROSITE" id="PS51192"/>
    </source>
</evidence>
<evidence type="ECO:0000259" key="9">
    <source>
        <dbReference type="PROSITE" id="PS51194"/>
    </source>
</evidence>
<proteinExistence type="predicted"/>
<dbReference type="GO" id="GO:0003677">
    <property type="term" value="F:DNA binding"/>
    <property type="evidence" value="ECO:0007669"/>
    <property type="project" value="UniProtKB-KW"/>
</dbReference>
<dbReference type="InterPro" id="IPR027417">
    <property type="entry name" value="P-loop_NTPase"/>
</dbReference>
<keyword evidence="1" id="KW-0547">Nucleotide-binding</keyword>
<evidence type="ECO:0000256" key="6">
    <source>
        <dbReference type="ARBA" id="ARBA00023125"/>
    </source>
</evidence>
<organism evidence="10">
    <name type="scientific">Menopon gallinae</name>
    <name type="common">poultry shaft louse</name>
    <dbReference type="NCBI Taxonomy" id="328185"/>
    <lineage>
        <taxon>Eukaryota</taxon>
        <taxon>Metazoa</taxon>
        <taxon>Ecdysozoa</taxon>
        <taxon>Arthropoda</taxon>
        <taxon>Hexapoda</taxon>
        <taxon>Insecta</taxon>
        <taxon>Pterygota</taxon>
        <taxon>Neoptera</taxon>
        <taxon>Paraneoptera</taxon>
        <taxon>Psocodea</taxon>
        <taxon>Troctomorpha</taxon>
        <taxon>Phthiraptera</taxon>
        <taxon>Amblycera</taxon>
        <taxon>Menoponidae</taxon>
        <taxon>Menopon</taxon>
    </lineage>
</organism>
<dbReference type="GO" id="GO:0005524">
    <property type="term" value="F:ATP binding"/>
    <property type="evidence" value="ECO:0007669"/>
    <property type="project" value="UniProtKB-KW"/>
</dbReference>
<dbReference type="EMBL" id="JARGDH010000034">
    <property type="protein sequence ID" value="KAL0264022.1"/>
    <property type="molecule type" value="Genomic_DNA"/>
</dbReference>
<feature type="domain" description="Helicase ATP-binding" evidence="8">
    <location>
        <begin position="1"/>
        <end position="111"/>
    </location>
</feature>
<dbReference type="InterPro" id="IPR047112">
    <property type="entry name" value="RecG/Mfd"/>
</dbReference>
<dbReference type="Gene3D" id="3.40.50.300">
    <property type="entry name" value="P-loop containing nucleotide triphosphate hydrolases"/>
    <property type="match status" value="2"/>
</dbReference>
<gene>
    <name evidence="10" type="ORF">PYX00_011213</name>
</gene>
<dbReference type="SUPFAM" id="SSF52540">
    <property type="entry name" value="P-loop containing nucleoside triphosphate hydrolases"/>
    <property type="match status" value="1"/>
</dbReference>
<keyword evidence="6" id="KW-0238">DNA-binding</keyword>
<dbReference type="PANTHER" id="PTHR47964:SF1">
    <property type="entry name" value="ATP-DEPENDENT DNA HELICASE HOMOLOG RECG, CHLOROPLASTIC"/>
    <property type="match status" value="1"/>
</dbReference>
<evidence type="ECO:0000256" key="3">
    <source>
        <dbReference type="ARBA" id="ARBA00022801"/>
    </source>
</evidence>
<dbReference type="GO" id="GO:0006281">
    <property type="term" value="P:DNA repair"/>
    <property type="evidence" value="ECO:0007669"/>
    <property type="project" value="UniProtKB-KW"/>
</dbReference>
<dbReference type="PROSITE" id="PS51194">
    <property type="entry name" value="HELICASE_CTER"/>
    <property type="match status" value="1"/>
</dbReference>
<evidence type="ECO:0000256" key="5">
    <source>
        <dbReference type="ARBA" id="ARBA00022840"/>
    </source>
</evidence>
<keyword evidence="3" id="KW-0378">Hydrolase</keyword>
<dbReference type="SMART" id="SM00490">
    <property type="entry name" value="HELICc"/>
    <property type="match status" value="1"/>
</dbReference>
<sequence>MNRLLQGDVGSGFKVALLSASLQGKEKRETYQAIQEGKVHIIFGTHSLFSQSLEFHCLGYVIVDEQQKFGLAQREKLKEKGIQADVLVMSATPIPRTMALMLMELTPVSTLYSQAIAKEPIQTFLVERSNRKRAYEFSLKELNKGHQVYVVHPIIEGSASCYLPSIQEFYKELQSSFSSYSVALLHSRLKDEQKIQIMQDFSLHKIDLLLSTSMVEVGMDVPNATVMMISGAEYFGLASLHQLRGRVGRGEQPSYCFLIYSLPLEENAKKRLKLIRESEDGFYLAQEDLKMRGSGDFISDKQSGKLCLKLFDLEKNEELFLAIKNEAMLYFSSEGSIPEEEKQALYQAIKERLAK</sequence>
<evidence type="ECO:0000256" key="4">
    <source>
        <dbReference type="ARBA" id="ARBA00022806"/>
    </source>
</evidence>
<comment type="caution">
    <text evidence="10">The sequence shown here is derived from an EMBL/GenBank/DDBJ whole genome shotgun (WGS) entry which is preliminary data.</text>
</comment>
<keyword evidence="2" id="KW-0227">DNA damage</keyword>
<evidence type="ECO:0000256" key="7">
    <source>
        <dbReference type="ARBA" id="ARBA00023204"/>
    </source>
</evidence>
<feature type="domain" description="Helicase C-terminal" evidence="9">
    <location>
        <begin position="130"/>
        <end position="290"/>
    </location>
</feature>
<dbReference type="GO" id="GO:0016787">
    <property type="term" value="F:hydrolase activity"/>
    <property type="evidence" value="ECO:0007669"/>
    <property type="project" value="UniProtKB-KW"/>
</dbReference>
<dbReference type="AlphaFoldDB" id="A0AAW2H6P4"/>
<evidence type="ECO:0000256" key="2">
    <source>
        <dbReference type="ARBA" id="ARBA00022763"/>
    </source>
</evidence>
<evidence type="ECO:0008006" key="11">
    <source>
        <dbReference type="Google" id="ProtNLM"/>
    </source>
</evidence>
<dbReference type="GO" id="GO:0003678">
    <property type="term" value="F:DNA helicase activity"/>
    <property type="evidence" value="ECO:0007669"/>
    <property type="project" value="TreeGrafter"/>
</dbReference>
<dbReference type="InterPro" id="IPR011545">
    <property type="entry name" value="DEAD/DEAH_box_helicase_dom"/>
</dbReference>
<dbReference type="PANTHER" id="PTHR47964">
    <property type="entry name" value="ATP-DEPENDENT DNA HELICASE HOMOLOG RECG, CHLOROPLASTIC"/>
    <property type="match status" value="1"/>
</dbReference>
<dbReference type="PROSITE" id="PS51192">
    <property type="entry name" value="HELICASE_ATP_BIND_1"/>
    <property type="match status" value="1"/>
</dbReference>
<protein>
    <recommendedName>
        <fullName evidence="11">ATP-dependent DNA helicase RecG</fullName>
    </recommendedName>
</protein>
<evidence type="ECO:0000313" key="10">
    <source>
        <dbReference type="EMBL" id="KAL0264022.1"/>
    </source>
</evidence>
<dbReference type="InterPro" id="IPR014001">
    <property type="entry name" value="Helicase_ATP-bd"/>
</dbReference>
<reference evidence="10" key="1">
    <citation type="journal article" date="2024" name="Gigascience">
        <title>Chromosome-level genome of the poultry shaft louse Menopon gallinae provides insight into the host-switching and adaptive evolution of parasitic lice.</title>
        <authorList>
            <person name="Xu Y."/>
            <person name="Ma L."/>
            <person name="Liu S."/>
            <person name="Liang Y."/>
            <person name="Liu Q."/>
            <person name="He Z."/>
            <person name="Tian L."/>
            <person name="Duan Y."/>
            <person name="Cai W."/>
            <person name="Li H."/>
            <person name="Song F."/>
        </authorList>
    </citation>
    <scope>NUCLEOTIDE SEQUENCE</scope>
    <source>
        <strain evidence="10">Cailab_2023a</strain>
    </source>
</reference>
<keyword evidence="4" id="KW-0347">Helicase</keyword>
<accession>A0AAW2H6P4</accession>